<dbReference type="STRING" id="1051891.A0A0C3QMW0"/>
<dbReference type="OrthoDB" id="5598844at2759"/>
<feature type="non-terminal residue" evidence="1">
    <location>
        <position position="1"/>
    </location>
</feature>
<proteinExistence type="predicted"/>
<dbReference type="Pfam" id="PF08624">
    <property type="entry name" value="CRC_subunit"/>
    <property type="match status" value="1"/>
</dbReference>
<name>A0A0C3QMW0_9AGAM</name>
<gene>
    <name evidence="1" type="ORF">M407DRAFT_49791</name>
</gene>
<dbReference type="InterPro" id="IPR013933">
    <property type="entry name" value="CRC_Rsc7/Swp82"/>
</dbReference>
<protein>
    <submittedName>
        <fullName evidence="1">Uncharacterized protein</fullName>
    </submittedName>
</protein>
<dbReference type="EMBL" id="KN822996">
    <property type="protein sequence ID" value="KIO28279.1"/>
    <property type="molecule type" value="Genomic_DNA"/>
</dbReference>
<accession>A0A0C3QMW0</accession>
<sequence>YREIDGNRYETDGEELFLPEDTAGETKIDKLGNLLGGRKFKGSTFTSAIRPNPHKRYILSIEAARATGYRDSLYYFRRNALLVKITLTQSEKEILIADKILSQNLRSRIVTMVTARSAFMAGGSKLVKDGRWVDDDYYEDKAREECISKGFKPGDLVGDVGDNSFTDPNREAKLAAAAAAAAQQLSTSTDRASAVYKTGGPTTFFGGAGLSPFAGEMPSSRKAALGRDDVTEVNWMSMMASAVTEANEQFAKMRRERI</sequence>
<evidence type="ECO:0000313" key="2">
    <source>
        <dbReference type="Proteomes" id="UP000054248"/>
    </source>
</evidence>
<evidence type="ECO:0000313" key="1">
    <source>
        <dbReference type="EMBL" id="KIO28279.1"/>
    </source>
</evidence>
<keyword evidence="2" id="KW-1185">Reference proteome</keyword>
<dbReference type="HOGENOM" id="CLU_1079951_0_0_1"/>
<organism evidence="1 2">
    <name type="scientific">Tulasnella calospora MUT 4182</name>
    <dbReference type="NCBI Taxonomy" id="1051891"/>
    <lineage>
        <taxon>Eukaryota</taxon>
        <taxon>Fungi</taxon>
        <taxon>Dikarya</taxon>
        <taxon>Basidiomycota</taxon>
        <taxon>Agaricomycotina</taxon>
        <taxon>Agaricomycetes</taxon>
        <taxon>Cantharellales</taxon>
        <taxon>Tulasnellaceae</taxon>
        <taxon>Tulasnella</taxon>
    </lineage>
</organism>
<reference evidence="1 2" key="1">
    <citation type="submission" date="2014-04" db="EMBL/GenBank/DDBJ databases">
        <authorList>
            <consortium name="DOE Joint Genome Institute"/>
            <person name="Kuo A."/>
            <person name="Girlanda M."/>
            <person name="Perotto S."/>
            <person name="Kohler A."/>
            <person name="Nagy L.G."/>
            <person name="Floudas D."/>
            <person name="Copeland A."/>
            <person name="Barry K.W."/>
            <person name="Cichocki N."/>
            <person name="Veneault-Fourrey C."/>
            <person name="LaButti K."/>
            <person name="Lindquist E.A."/>
            <person name="Lipzen A."/>
            <person name="Lundell T."/>
            <person name="Morin E."/>
            <person name="Murat C."/>
            <person name="Sun H."/>
            <person name="Tunlid A."/>
            <person name="Henrissat B."/>
            <person name="Grigoriev I.V."/>
            <person name="Hibbett D.S."/>
            <person name="Martin F."/>
            <person name="Nordberg H.P."/>
            <person name="Cantor M.N."/>
            <person name="Hua S.X."/>
        </authorList>
    </citation>
    <scope>NUCLEOTIDE SEQUENCE [LARGE SCALE GENOMIC DNA]</scope>
    <source>
        <strain evidence="1 2">MUT 4182</strain>
    </source>
</reference>
<dbReference type="Proteomes" id="UP000054248">
    <property type="component" value="Unassembled WGS sequence"/>
</dbReference>
<reference evidence="2" key="2">
    <citation type="submission" date="2015-01" db="EMBL/GenBank/DDBJ databases">
        <title>Evolutionary Origins and Diversification of the Mycorrhizal Mutualists.</title>
        <authorList>
            <consortium name="DOE Joint Genome Institute"/>
            <consortium name="Mycorrhizal Genomics Consortium"/>
            <person name="Kohler A."/>
            <person name="Kuo A."/>
            <person name="Nagy L.G."/>
            <person name="Floudas D."/>
            <person name="Copeland A."/>
            <person name="Barry K.W."/>
            <person name="Cichocki N."/>
            <person name="Veneault-Fourrey C."/>
            <person name="LaButti K."/>
            <person name="Lindquist E.A."/>
            <person name="Lipzen A."/>
            <person name="Lundell T."/>
            <person name="Morin E."/>
            <person name="Murat C."/>
            <person name="Riley R."/>
            <person name="Ohm R."/>
            <person name="Sun H."/>
            <person name="Tunlid A."/>
            <person name="Henrissat B."/>
            <person name="Grigoriev I.V."/>
            <person name="Hibbett D.S."/>
            <person name="Martin F."/>
        </authorList>
    </citation>
    <scope>NUCLEOTIDE SEQUENCE [LARGE SCALE GENOMIC DNA]</scope>
    <source>
        <strain evidence="2">MUT 4182</strain>
    </source>
</reference>
<feature type="non-terminal residue" evidence="1">
    <location>
        <position position="258"/>
    </location>
</feature>
<dbReference type="AlphaFoldDB" id="A0A0C3QMW0"/>